<reference evidence="2 3" key="1">
    <citation type="submission" date="2017-02" db="EMBL/GenBank/DDBJ databases">
        <authorList>
            <person name="Peterson S.W."/>
        </authorList>
    </citation>
    <scope>NUCLEOTIDE SEQUENCE [LARGE SCALE GENOMIC DNA]</scope>
    <source>
        <strain evidence="2 3">ATCC BAA-908</strain>
    </source>
</reference>
<dbReference type="OrthoDB" id="9800835at2"/>
<keyword evidence="3" id="KW-1185">Reference proteome</keyword>
<dbReference type="Proteomes" id="UP000190423">
    <property type="component" value="Unassembled WGS sequence"/>
</dbReference>
<protein>
    <recommendedName>
        <fullName evidence="1">DUF7675 domain-containing protein</fullName>
    </recommendedName>
</protein>
<gene>
    <name evidence="2" type="ORF">SAMN02745149_01301</name>
</gene>
<dbReference type="Pfam" id="PF24723">
    <property type="entry name" value="DUF7675"/>
    <property type="match status" value="1"/>
</dbReference>
<dbReference type="InterPro" id="IPR056092">
    <property type="entry name" value="DUF7675"/>
</dbReference>
<proteinExistence type="predicted"/>
<evidence type="ECO:0000313" key="2">
    <source>
        <dbReference type="EMBL" id="SJZ45807.1"/>
    </source>
</evidence>
<evidence type="ECO:0000259" key="1">
    <source>
        <dbReference type="Pfam" id="PF24723"/>
    </source>
</evidence>
<organism evidence="2 3">
    <name type="scientific">Treponema porcinum</name>
    <dbReference type="NCBI Taxonomy" id="261392"/>
    <lineage>
        <taxon>Bacteria</taxon>
        <taxon>Pseudomonadati</taxon>
        <taxon>Spirochaetota</taxon>
        <taxon>Spirochaetia</taxon>
        <taxon>Spirochaetales</taxon>
        <taxon>Treponemataceae</taxon>
        <taxon>Treponema</taxon>
    </lineage>
</organism>
<name>A0A1T4KU34_TREPO</name>
<evidence type="ECO:0000313" key="3">
    <source>
        <dbReference type="Proteomes" id="UP000190423"/>
    </source>
</evidence>
<dbReference type="GeneID" id="78316600"/>
<dbReference type="EMBL" id="FUWG01000009">
    <property type="protein sequence ID" value="SJZ45807.1"/>
    <property type="molecule type" value="Genomic_DNA"/>
</dbReference>
<sequence>MNFYKNDEKDQIWMVDTLGSKGEFLFSFDKKSIFNFFTDYPDKLSDEQIEIFKKEQPMLAELK</sequence>
<dbReference type="AlphaFoldDB" id="A0A1T4KU34"/>
<feature type="domain" description="DUF7675" evidence="1">
    <location>
        <begin position="3"/>
        <end position="62"/>
    </location>
</feature>
<dbReference type="RefSeq" id="WP_078933215.1">
    <property type="nucleotide sequence ID" value="NZ_FUWG01000009.1"/>
</dbReference>
<dbReference type="STRING" id="261392.SAMN02745149_01301"/>
<accession>A0A1T4KU34</accession>